<organism evidence="14 15">
    <name type="scientific">Limimonas halophila</name>
    <dbReference type="NCBI Taxonomy" id="1082479"/>
    <lineage>
        <taxon>Bacteria</taxon>
        <taxon>Pseudomonadati</taxon>
        <taxon>Pseudomonadota</taxon>
        <taxon>Alphaproteobacteria</taxon>
        <taxon>Rhodospirillales</taxon>
        <taxon>Rhodovibrionaceae</taxon>
        <taxon>Limimonas</taxon>
    </lineage>
</organism>
<dbReference type="OrthoDB" id="9805628at2"/>
<keyword evidence="15" id="KW-1185">Reference proteome</keyword>
<evidence type="ECO:0000313" key="14">
    <source>
        <dbReference type="EMBL" id="SDF71816.1"/>
    </source>
</evidence>
<name>A0A1G7NCY6_9PROT</name>
<comment type="similarity">
    <text evidence="6">Belongs to the class-IV pyridoxal-phosphate-dependent aminotransferase family.</text>
</comment>
<protein>
    <recommendedName>
        <fullName evidence="8">Probable branched-chain-amino-acid aminotransferase</fullName>
        <ecNumber evidence="7">2.6.1.42</ecNumber>
    </recommendedName>
</protein>
<dbReference type="FunFam" id="3.20.10.10:FF:000002">
    <property type="entry name" value="D-alanine aminotransferase"/>
    <property type="match status" value="1"/>
</dbReference>
<dbReference type="PANTHER" id="PTHR42743">
    <property type="entry name" value="AMINO-ACID AMINOTRANSFERASE"/>
    <property type="match status" value="1"/>
</dbReference>
<evidence type="ECO:0000256" key="8">
    <source>
        <dbReference type="ARBA" id="ARBA00014472"/>
    </source>
</evidence>
<dbReference type="RefSeq" id="WP_090018763.1">
    <property type="nucleotide sequence ID" value="NZ_FNCE01000002.1"/>
</dbReference>
<dbReference type="Gene3D" id="3.30.470.10">
    <property type="match status" value="1"/>
</dbReference>
<dbReference type="InterPro" id="IPR043132">
    <property type="entry name" value="BCAT-like_C"/>
</dbReference>
<evidence type="ECO:0000256" key="13">
    <source>
        <dbReference type="ARBA" id="ARBA00049229"/>
    </source>
</evidence>
<evidence type="ECO:0000256" key="4">
    <source>
        <dbReference type="ARBA" id="ARBA00004931"/>
    </source>
</evidence>
<sequence>MPRYAYVNGRFAPHKQAAVHIEDRGYQFADGVYEVIPVHRGRVVDEALHLDRLEYSLGELSIAMPVSRASMRLIAHELMRRNALTNGFLYMQVTRGVAPRSHPFPKPAPRPALVMTTRQLPVPSEEAIERGISVVSTPDQRWARCDIKSISLLPNVLAKELAASQGCAEAFQIDDEGYVTEAAASNAWIVTHEGTVVTRQLDTDILSGITRLSLQRVIEDLGYRLEIRPFTLDEAYTAREAFITASTQYVMPVTRIDERIIGNGRAGILTTALRQAYTQHVVEQGEGADRFAAS</sequence>
<dbReference type="EC" id="2.6.1.42" evidence="7"/>
<keyword evidence="10" id="KW-0100">Branched-chain amino acid biosynthesis</keyword>
<dbReference type="Proteomes" id="UP000199415">
    <property type="component" value="Unassembled WGS sequence"/>
</dbReference>
<evidence type="ECO:0000256" key="1">
    <source>
        <dbReference type="ARBA" id="ARBA00001933"/>
    </source>
</evidence>
<dbReference type="CDD" id="cd01558">
    <property type="entry name" value="D-AAT_like"/>
    <property type="match status" value="1"/>
</dbReference>
<dbReference type="GO" id="GO:0004084">
    <property type="term" value="F:branched-chain-amino-acid transaminase activity"/>
    <property type="evidence" value="ECO:0007669"/>
    <property type="project" value="UniProtKB-EC"/>
</dbReference>
<evidence type="ECO:0000256" key="6">
    <source>
        <dbReference type="ARBA" id="ARBA00009320"/>
    </source>
</evidence>
<dbReference type="InterPro" id="IPR043131">
    <property type="entry name" value="BCAT-like_N"/>
</dbReference>
<evidence type="ECO:0000256" key="7">
    <source>
        <dbReference type="ARBA" id="ARBA00013053"/>
    </source>
</evidence>
<dbReference type="NCBIfam" id="NF005209">
    <property type="entry name" value="PRK06680.1"/>
    <property type="match status" value="1"/>
</dbReference>
<dbReference type="GO" id="GO:0009082">
    <property type="term" value="P:branched-chain amino acid biosynthetic process"/>
    <property type="evidence" value="ECO:0007669"/>
    <property type="project" value="UniProtKB-KW"/>
</dbReference>
<dbReference type="GO" id="GO:0008652">
    <property type="term" value="P:amino acid biosynthetic process"/>
    <property type="evidence" value="ECO:0007669"/>
    <property type="project" value="UniProtKB-ARBA"/>
</dbReference>
<evidence type="ECO:0000256" key="3">
    <source>
        <dbReference type="ARBA" id="ARBA00004824"/>
    </source>
</evidence>
<comment type="cofactor">
    <cofactor evidence="1">
        <name>pyridoxal 5'-phosphate</name>
        <dbReference type="ChEBI" id="CHEBI:597326"/>
    </cofactor>
</comment>
<reference evidence="14 15" key="1">
    <citation type="submission" date="2016-10" db="EMBL/GenBank/DDBJ databases">
        <authorList>
            <person name="de Groot N.N."/>
        </authorList>
    </citation>
    <scope>NUCLEOTIDE SEQUENCE [LARGE SCALE GENOMIC DNA]</scope>
    <source>
        <strain evidence="14 15">DSM 25584</strain>
    </source>
</reference>
<evidence type="ECO:0000256" key="12">
    <source>
        <dbReference type="ARBA" id="ARBA00048798"/>
    </source>
</evidence>
<evidence type="ECO:0000256" key="5">
    <source>
        <dbReference type="ARBA" id="ARBA00005072"/>
    </source>
</evidence>
<comment type="catalytic activity">
    <reaction evidence="12">
        <text>L-isoleucine + 2-oxoglutarate = (S)-3-methyl-2-oxopentanoate + L-glutamate</text>
        <dbReference type="Rhea" id="RHEA:24801"/>
        <dbReference type="ChEBI" id="CHEBI:16810"/>
        <dbReference type="ChEBI" id="CHEBI:29985"/>
        <dbReference type="ChEBI" id="CHEBI:35146"/>
        <dbReference type="ChEBI" id="CHEBI:58045"/>
        <dbReference type="EC" id="2.6.1.42"/>
    </reaction>
</comment>
<dbReference type="PANTHER" id="PTHR42743:SF11">
    <property type="entry name" value="AMINODEOXYCHORISMATE LYASE"/>
    <property type="match status" value="1"/>
</dbReference>
<comment type="catalytic activity">
    <reaction evidence="13">
        <text>L-leucine + 2-oxoglutarate = 4-methyl-2-oxopentanoate + L-glutamate</text>
        <dbReference type="Rhea" id="RHEA:18321"/>
        <dbReference type="ChEBI" id="CHEBI:16810"/>
        <dbReference type="ChEBI" id="CHEBI:17865"/>
        <dbReference type="ChEBI" id="CHEBI:29985"/>
        <dbReference type="ChEBI" id="CHEBI:57427"/>
        <dbReference type="EC" id="2.6.1.42"/>
    </reaction>
</comment>
<dbReference type="EMBL" id="FNCE01000002">
    <property type="protein sequence ID" value="SDF71816.1"/>
    <property type="molecule type" value="Genomic_DNA"/>
</dbReference>
<dbReference type="Pfam" id="PF01063">
    <property type="entry name" value="Aminotran_4"/>
    <property type="match status" value="1"/>
</dbReference>
<comment type="pathway">
    <text evidence="5">Amino-acid biosynthesis; L-leucine biosynthesis; L-leucine from 3-methyl-2-oxobutanoate: step 4/4.</text>
</comment>
<dbReference type="AlphaFoldDB" id="A0A1G7NCY6"/>
<comment type="pathway">
    <text evidence="4">Amino-acid biosynthesis; L-valine biosynthesis; L-valine from pyruvate: step 4/4.</text>
</comment>
<accession>A0A1G7NCY6</accession>
<dbReference type="SUPFAM" id="SSF56752">
    <property type="entry name" value="D-aminoacid aminotransferase-like PLP-dependent enzymes"/>
    <property type="match status" value="1"/>
</dbReference>
<proteinExistence type="inferred from homology"/>
<evidence type="ECO:0000313" key="15">
    <source>
        <dbReference type="Proteomes" id="UP000199415"/>
    </source>
</evidence>
<evidence type="ECO:0000256" key="9">
    <source>
        <dbReference type="ARBA" id="ARBA00022898"/>
    </source>
</evidence>
<dbReference type="STRING" id="1082479.SAMN05216241_102115"/>
<comment type="catalytic activity">
    <reaction evidence="11">
        <text>L-valine + 2-oxoglutarate = 3-methyl-2-oxobutanoate + L-glutamate</text>
        <dbReference type="Rhea" id="RHEA:24813"/>
        <dbReference type="ChEBI" id="CHEBI:11851"/>
        <dbReference type="ChEBI" id="CHEBI:16810"/>
        <dbReference type="ChEBI" id="CHEBI:29985"/>
        <dbReference type="ChEBI" id="CHEBI:57762"/>
        <dbReference type="EC" id="2.6.1.42"/>
    </reaction>
</comment>
<dbReference type="InterPro" id="IPR001544">
    <property type="entry name" value="Aminotrans_IV"/>
</dbReference>
<dbReference type="Gene3D" id="3.20.10.10">
    <property type="entry name" value="D-amino Acid Aminotransferase, subunit A, domain 2"/>
    <property type="match status" value="1"/>
</dbReference>
<evidence type="ECO:0000256" key="11">
    <source>
        <dbReference type="ARBA" id="ARBA00048212"/>
    </source>
</evidence>
<gene>
    <name evidence="14" type="ORF">SAMN05216241_102115</name>
</gene>
<dbReference type="InterPro" id="IPR036038">
    <property type="entry name" value="Aminotransferase-like"/>
</dbReference>
<comment type="pathway">
    <text evidence="3">Amino-acid biosynthesis; L-isoleucine biosynthesis; L-isoleucine from 2-oxobutanoate: step 4/4.</text>
</comment>
<evidence type="ECO:0000256" key="10">
    <source>
        <dbReference type="ARBA" id="ARBA00023304"/>
    </source>
</evidence>
<dbReference type="InterPro" id="IPR050571">
    <property type="entry name" value="Class-IV_PLP-Dep_Aminotrnsfr"/>
</dbReference>
<keyword evidence="10" id="KW-0028">Amino-acid biosynthesis</keyword>
<comment type="function">
    <text evidence="2">Acts on leucine, isoleucine and valine.</text>
</comment>
<evidence type="ECO:0000256" key="2">
    <source>
        <dbReference type="ARBA" id="ARBA00003109"/>
    </source>
</evidence>
<dbReference type="GO" id="GO:0005829">
    <property type="term" value="C:cytosol"/>
    <property type="evidence" value="ECO:0007669"/>
    <property type="project" value="TreeGrafter"/>
</dbReference>
<keyword evidence="9" id="KW-0663">Pyridoxal phosphate</keyword>